<feature type="region of interest" description="Disordered" evidence="1">
    <location>
        <begin position="368"/>
        <end position="390"/>
    </location>
</feature>
<feature type="compositionally biased region" description="Basic and acidic residues" evidence="1">
    <location>
        <begin position="368"/>
        <end position="377"/>
    </location>
</feature>
<feature type="transmembrane region" description="Helical" evidence="2">
    <location>
        <begin position="181"/>
        <end position="206"/>
    </location>
</feature>
<dbReference type="Pfam" id="PF09335">
    <property type="entry name" value="VTT_dom"/>
    <property type="match status" value="1"/>
</dbReference>
<dbReference type="EMBL" id="CP104013">
    <property type="protein sequence ID" value="UYP47194.1"/>
    <property type="molecule type" value="Genomic_DNA"/>
</dbReference>
<evidence type="ECO:0000259" key="3">
    <source>
        <dbReference type="Pfam" id="PF09335"/>
    </source>
</evidence>
<accession>A0ABY6HXA7</accession>
<name>A0ABY6HXA7_9ARCH</name>
<keyword evidence="2" id="KW-0812">Transmembrane</keyword>
<protein>
    <recommendedName>
        <fullName evidence="3">VTT domain-containing protein</fullName>
    </recommendedName>
</protein>
<reference evidence="4" key="1">
    <citation type="submission" date="2022-09" db="EMBL/GenBank/DDBJ databases">
        <title>Actin cytoskeleton and complex cell architecture in an #Asgard archaeon.</title>
        <authorList>
            <person name="Ponce Toledo R.I."/>
            <person name="Schleper C."/>
            <person name="Rodrigues Oliveira T."/>
            <person name="Wollweber F."/>
            <person name="Xu J."/>
            <person name="Rittmann S."/>
            <person name="Klingl A."/>
            <person name="Pilhofer M."/>
        </authorList>
    </citation>
    <scope>NUCLEOTIDE SEQUENCE</scope>
    <source>
        <strain evidence="4">B-35</strain>
    </source>
</reference>
<dbReference type="PANTHER" id="PTHR42709">
    <property type="entry name" value="ALKALINE PHOSPHATASE LIKE PROTEIN"/>
    <property type="match status" value="1"/>
</dbReference>
<evidence type="ECO:0000256" key="2">
    <source>
        <dbReference type="SAM" id="Phobius"/>
    </source>
</evidence>
<feature type="transmembrane region" description="Helical" evidence="2">
    <location>
        <begin position="94"/>
        <end position="117"/>
    </location>
</feature>
<keyword evidence="2" id="KW-1133">Transmembrane helix</keyword>
<keyword evidence="2" id="KW-0472">Membrane</keyword>
<evidence type="ECO:0000313" key="5">
    <source>
        <dbReference type="Proteomes" id="UP001208689"/>
    </source>
</evidence>
<dbReference type="PANTHER" id="PTHR42709:SF10">
    <property type="entry name" value="SNARE ASSOCIATED GOLGI PROTEIN"/>
    <property type="match status" value="1"/>
</dbReference>
<keyword evidence="5" id="KW-1185">Reference proteome</keyword>
<dbReference type="InterPro" id="IPR032816">
    <property type="entry name" value="VTT_dom"/>
</dbReference>
<dbReference type="InterPro" id="IPR051311">
    <property type="entry name" value="DedA_domain"/>
</dbReference>
<dbReference type="Proteomes" id="UP001208689">
    <property type="component" value="Chromosome"/>
</dbReference>
<feature type="transmembrane region" description="Helical" evidence="2">
    <location>
        <begin position="60"/>
        <end position="88"/>
    </location>
</feature>
<feature type="transmembrane region" description="Helical" evidence="2">
    <location>
        <begin position="237"/>
        <end position="255"/>
    </location>
</feature>
<evidence type="ECO:0000313" key="4">
    <source>
        <dbReference type="EMBL" id="UYP47194.1"/>
    </source>
</evidence>
<organism evidence="4 5">
    <name type="scientific">Candidatus Lokiarchaeum ossiferum</name>
    <dbReference type="NCBI Taxonomy" id="2951803"/>
    <lineage>
        <taxon>Archaea</taxon>
        <taxon>Promethearchaeati</taxon>
        <taxon>Promethearchaeota</taxon>
        <taxon>Promethearchaeia</taxon>
        <taxon>Promethearchaeales</taxon>
        <taxon>Promethearchaeaceae</taxon>
        <taxon>Candidatus Lokiarchaeum</taxon>
    </lineage>
</organism>
<proteinExistence type="predicted"/>
<gene>
    <name evidence="4" type="ORF">NEF87_003479</name>
</gene>
<evidence type="ECO:0000256" key="1">
    <source>
        <dbReference type="SAM" id="MobiDB-lite"/>
    </source>
</evidence>
<sequence>MVDIRIGKLRIRNLEIFTLCILGLIYALVIIIKPDTLIYDWVAALSGSIRNIATGTSNSILASFLISLGGNSSVLIVVPYALVIYLLSVQNPTSWVWITLASGIGAALGEIVSYYVGRLISKSDKMRTSEVGEKFHRMKVQFEKNPKTVPWTVFLFALTPLPDDIILVPLGMMEYDYKRTIFPCMVGKTILCGIICLMGYFVGAYINFMDDLVELYPIAGVLYFVIPSEGVNPRADLISFSFVFIFVYLVARINLEGFIKRRSKVRKHFQAMLLEGDNKTLPELAEMYDVVNYEAFEKHMIALADKSPNITFHDSTYHFDAIANKKSKIDHQNSNYHIDAIYDKSMAYSQSMEFIDFFFSTESRALTDDEIPKDNDSSQKGGQAEGEQKV</sequence>
<feature type="domain" description="VTT" evidence="3">
    <location>
        <begin position="84"/>
        <end position="200"/>
    </location>
</feature>
<feature type="transmembrane region" description="Helical" evidence="2">
    <location>
        <begin position="12"/>
        <end position="32"/>
    </location>
</feature>